<dbReference type="SUPFAM" id="SSF46785">
    <property type="entry name" value="Winged helix' DNA-binding domain"/>
    <property type="match status" value="1"/>
</dbReference>
<sequence length="244" mass="26202">MPDRPQAAFGQPTERHAPPEVIVERILDALSAGDLKAGDRLPDEAQLARTFGAARLPLRNALIVLRDLGLVDTARGRFGGTFVAADVLERLRNMAPEASIDAAALRGLTDWRRAITGEACFLAALRASDAQLAGIEAAAQVFVDEFPDIDARRAADARFHVRIAEATGSRHLVEQETAIQQAFNAVYASLPIVRHAVGSASMDHAPLVRALLARDAARAREEAIAHVESTCAWCGSLLRVKMTG</sequence>
<dbReference type="Pfam" id="PF07729">
    <property type="entry name" value="FCD"/>
    <property type="match status" value="1"/>
</dbReference>
<dbReference type="AlphaFoldDB" id="A0A0B6SAG1"/>
<dbReference type="Proteomes" id="UP000031838">
    <property type="component" value="Chromosome 2"/>
</dbReference>
<reference evidence="6" key="1">
    <citation type="submission" date="2011-03" db="EMBL/GenBank/DDBJ databases">
        <authorList>
            <person name="Voget S."/>
            <person name="Streit W.R."/>
            <person name="Jaeger K.E."/>
            <person name="Daniel R."/>
        </authorList>
    </citation>
    <scope>NUCLEOTIDE SEQUENCE [LARGE SCALE GENOMIC DNA]</scope>
    <source>
        <strain evidence="6">PG1</strain>
    </source>
</reference>
<dbReference type="InterPro" id="IPR000524">
    <property type="entry name" value="Tscrpt_reg_HTH_GntR"/>
</dbReference>
<feature type="domain" description="HTH gntR-type" evidence="4">
    <location>
        <begin position="16"/>
        <end position="86"/>
    </location>
</feature>
<dbReference type="GO" id="GO:0003700">
    <property type="term" value="F:DNA-binding transcription factor activity"/>
    <property type="evidence" value="ECO:0007669"/>
    <property type="project" value="InterPro"/>
</dbReference>
<accession>A0A0B6SAG1</accession>
<dbReference type="KEGG" id="bpla:bpln_2g12530"/>
<dbReference type="PROSITE" id="PS50949">
    <property type="entry name" value="HTH_GNTR"/>
    <property type="match status" value="1"/>
</dbReference>
<evidence type="ECO:0000259" key="4">
    <source>
        <dbReference type="PROSITE" id="PS50949"/>
    </source>
</evidence>
<name>A0A0B6SAG1_BURPL</name>
<dbReference type="Gene3D" id="1.20.120.530">
    <property type="entry name" value="GntR ligand-binding domain-like"/>
    <property type="match status" value="1"/>
</dbReference>
<dbReference type="SMART" id="SM00895">
    <property type="entry name" value="FCD"/>
    <property type="match status" value="1"/>
</dbReference>
<dbReference type="PANTHER" id="PTHR43537">
    <property type="entry name" value="TRANSCRIPTIONAL REGULATOR, GNTR FAMILY"/>
    <property type="match status" value="1"/>
</dbReference>
<gene>
    <name evidence="5" type="ORF">BGL_2c11680</name>
</gene>
<protein>
    <submittedName>
        <fullName evidence="5">Transcriptional regulator, GntR family</fullName>
    </submittedName>
</protein>
<dbReference type="SUPFAM" id="SSF48008">
    <property type="entry name" value="GntR ligand-binding domain-like"/>
    <property type="match status" value="1"/>
</dbReference>
<keyword evidence="6" id="KW-1185">Reference proteome</keyword>
<reference evidence="5 6" key="2">
    <citation type="journal article" date="2016" name="Appl. Microbiol. Biotechnol.">
        <title>Mutations improving production and secretion of extracellular lipase by Burkholderia glumae PG1.</title>
        <authorList>
            <person name="Knapp A."/>
            <person name="Voget S."/>
            <person name="Gao R."/>
            <person name="Zaburannyi N."/>
            <person name="Krysciak D."/>
            <person name="Breuer M."/>
            <person name="Hauer B."/>
            <person name="Streit W.R."/>
            <person name="Muller R."/>
            <person name="Daniel R."/>
            <person name="Jaeger K.E."/>
        </authorList>
    </citation>
    <scope>NUCLEOTIDE SEQUENCE [LARGE SCALE GENOMIC DNA]</scope>
    <source>
        <strain evidence="5 6">PG1</strain>
    </source>
</reference>
<dbReference type="InterPro" id="IPR036388">
    <property type="entry name" value="WH-like_DNA-bd_sf"/>
</dbReference>
<keyword evidence="3" id="KW-0804">Transcription</keyword>
<dbReference type="SMART" id="SM00345">
    <property type="entry name" value="HTH_GNTR"/>
    <property type="match status" value="1"/>
</dbReference>
<evidence type="ECO:0000256" key="1">
    <source>
        <dbReference type="ARBA" id="ARBA00023015"/>
    </source>
</evidence>
<dbReference type="CDD" id="cd07377">
    <property type="entry name" value="WHTH_GntR"/>
    <property type="match status" value="1"/>
</dbReference>
<dbReference type="EMBL" id="CP002581">
    <property type="protein sequence ID" value="AJK49246.1"/>
    <property type="molecule type" value="Genomic_DNA"/>
</dbReference>
<dbReference type="RefSeq" id="WP_042627745.1">
    <property type="nucleotide sequence ID" value="NZ_BSTO01000001.1"/>
</dbReference>
<keyword evidence="1" id="KW-0805">Transcription regulation</keyword>
<dbReference type="HOGENOM" id="CLU_017584_9_0_4"/>
<organism evidence="5 6">
    <name type="scientific">Burkholderia plantarii</name>
    <dbReference type="NCBI Taxonomy" id="41899"/>
    <lineage>
        <taxon>Bacteria</taxon>
        <taxon>Pseudomonadati</taxon>
        <taxon>Pseudomonadota</taxon>
        <taxon>Betaproteobacteria</taxon>
        <taxon>Burkholderiales</taxon>
        <taxon>Burkholderiaceae</taxon>
        <taxon>Burkholderia</taxon>
    </lineage>
</organism>
<dbReference type="Pfam" id="PF00392">
    <property type="entry name" value="GntR"/>
    <property type="match status" value="1"/>
</dbReference>
<dbReference type="PANTHER" id="PTHR43537:SF5">
    <property type="entry name" value="UXU OPERON TRANSCRIPTIONAL REGULATOR"/>
    <property type="match status" value="1"/>
</dbReference>
<dbReference type="KEGG" id="bgp:BGL_2c11680"/>
<evidence type="ECO:0000313" key="5">
    <source>
        <dbReference type="EMBL" id="AJK49246.1"/>
    </source>
</evidence>
<dbReference type="GO" id="GO:0003677">
    <property type="term" value="F:DNA binding"/>
    <property type="evidence" value="ECO:0007669"/>
    <property type="project" value="UniProtKB-KW"/>
</dbReference>
<dbReference type="Gene3D" id="1.10.10.10">
    <property type="entry name" value="Winged helix-like DNA-binding domain superfamily/Winged helix DNA-binding domain"/>
    <property type="match status" value="1"/>
</dbReference>
<evidence type="ECO:0000256" key="2">
    <source>
        <dbReference type="ARBA" id="ARBA00023125"/>
    </source>
</evidence>
<dbReference type="InterPro" id="IPR008920">
    <property type="entry name" value="TF_FadR/GntR_C"/>
</dbReference>
<evidence type="ECO:0000256" key="3">
    <source>
        <dbReference type="ARBA" id="ARBA00023163"/>
    </source>
</evidence>
<dbReference type="OrthoDB" id="5450856at2"/>
<dbReference type="InterPro" id="IPR011711">
    <property type="entry name" value="GntR_C"/>
</dbReference>
<evidence type="ECO:0000313" key="6">
    <source>
        <dbReference type="Proteomes" id="UP000031838"/>
    </source>
</evidence>
<keyword evidence="2" id="KW-0238">DNA-binding</keyword>
<proteinExistence type="predicted"/>
<dbReference type="InterPro" id="IPR036390">
    <property type="entry name" value="WH_DNA-bd_sf"/>
</dbReference>